<comment type="caution">
    <text evidence="6">The sequence shown here is derived from an EMBL/GenBank/DDBJ whole genome shotgun (WGS) entry which is preliminary data.</text>
</comment>
<dbReference type="InterPro" id="IPR019734">
    <property type="entry name" value="TPR_rpt"/>
</dbReference>
<dbReference type="GO" id="GO:0008745">
    <property type="term" value="F:N-acetylmuramoyl-L-alanine amidase activity"/>
    <property type="evidence" value="ECO:0007669"/>
    <property type="project" value="UniProtKB-EC"/>
</dbReference>
<accession>A0A5D3WLV0</accession>
<feature type="signal peptide" evidence="4">
    <location>
        <begin position="1"/>
        <end position="22"/>
    </location>
</feature>
<dbReference type="Gene3D" id="3.40.630.40">
    <property type="entry name" value="Zn-dependent exopeptidases"/>
    <property type="match status" value="1"/>
</dbReference>
<proteinExistence type="predicted"/>
<organism evidence="6 7">
    <name type="scientific">Geothermobacter ehrlichii</name>
    <dbReference type="NCBI Taxonomy" id="213224"/>
    <lineage>
        <taxon>Bacteria</taxon>
        <taxon>Pseudomonadati</taxon>
        <taxon>Thermodesulfobacteriota</taxon>
        <taxon>Desulfuromonadia</taxon>
        <taxon>Desulfuromonadales</taxon>
        <taxon>Geothermobacteraceae</taxon>
        <taxon>Geothermobacter</taxon>
    </lineage>
</organism>
<dbReference type="GO" id="GO:0030288">
    <property type="term" value="C:outer membrane-bounded periplasmic space"/>
    <property type="evidence" value="ECO:0007669"/>
    <property type="project" value="TreeGrafter"/>
</dbReference>
<evidence type="ECO:0000259" key="5">
    <source>
        <dbReference type="SMART" id="SM00646"/>
    </source>
</evidence>
<reference evidence="6 7" key="1">
    <citation type="submission" date="2019-07" db="EMBL/GenBank/DDBJ databases">
        <title>Genomic Encyclopedia of Type Strains, Phase IV (KMG-IV): sequencing the most valuable type-strain genomes for metagenomic binning, comparative biology and taxonomic classification.</title>
        <authorList>
            <person name="Goeker M."/>
        </authorList>
    </citation>
    <scope>NUCLEOTIDE SEQUENCE [LARGE SCALE GENOMIC DNA]</scope>
    <source>
        <strain evidence="6 7">SS015</strain>
    </source>
</reference>
<dbReference type="OrthoDB" id="9806267at2"/>
<dbReference type="Gene3D" id="1.25.40.10">
    <property type="entry name" value="Tetratricopeptide repeat domain"/>
    <property type="match status" value="1"/>
</dbReference>
<gene>
    <name evidence="6" type="ORF">EDC39_102228</name>
</gene>
<dbReference type="FunFam" id="3.40.630.40:FF:000005">
    <property type="entry name" value="N-acetylmuramoyl-L-alanine amidase (AmiA)"/>
    <property type="match status" value="1"/>
</dbReference>
<keyword evidence="7" id="KW-1185">Reference proteome</keyword>
<dbReference type="PANTHER" id="PTHR30404">
    <property type="entry name" value="N-ACETYLMURAMOYL-L-ALANINE AMIDASE"/>
    <property type="match status" value="1"/>
</dbReference>
<dbReference type="Pfam" id="PF13174">
    <property type="entry name" value="TPR_6"/>
    <property type="match status" value="2"/>
</dbReference>
<dbReference type="EC" id="3.5.1.28" evidence="2"/>
<dbReference type="PROSITE" id="PS51257">
    <property type="entry name" value="PROKAR_LIPOPROTEIN"/>
    <property type="match status" value="1"/>
</dbReference>
<dbReference type="EMBL" id="VNIB01000002">
    <property type="protein sequence ID" value="TYO99702.1"/>
    <property type="molecule type" value="Genomic_DNA"/>
</dbReference>
<dbReference type="Pfam" id="PF01520">
    <property type="entry name" value="Amidase_3"/>
    <property type="match status" value="1"/>
</dbReference>
<dbReference type="AlphaFoldDB" id="A0A5D3WLV0"/>
<dbReference type="RefSeq" id="WP_148895036.1">
    <property type="nucleotide sequence ID" value="NZ_VNIB01000002.1"/>
</dbReference>
<feature type="domain" description="MurNAc-LAA" evidence="5">
    <location>
        <begin position="403"/>
        <end position="554"/>
    </location>
</feature>
<dbReference type="InterPro" id="IPR021731">
    <property type="entry name" value="AMIN_dom"/>
</dbReference>
<evidence type="ECO:0000256" key="3">
    <source>
        <dbReference type="ARBA" id="ARBA00022801"/>
    </source>
</evidence>
<keyword evidence="4" id="KW-0732">Signal</keyword>
<dbReference type="CDD" id="cd02696">
    <property type="entry name" value="MurNAc-LAA"/>
    <property type="match status" value="1"/>
</dbReference>
<dbReference type="SUPFAM" id="SSF53187">
    <property type="entry name" value="Zn-dependent exopeptidases"/>
    <property type="match status" value="1"/>
</dbReference>
<evidence type="ECO:0000256" key="1">
    <source>
        <dbReference type="ARBA" id="ARBA00001561"/>
    </source>
</evidence>
<protein>
    <recommendedName>
        <fullName evidence="2">N-acetylmuramoyl-L-alanine amidase</fullName>
        <ecNumber evidence="2">3.5.1.28</ecNumber>
    </recommendedName>
</protein>
<dbReference type="GO" id="GO:0009253">
    <property type="term" value="P:peptidoglycan catabolic process"/>
    <property type="evidence" value="ECO:0007669"/>
    <property type="project" value="InterPro"/>
</dbReference>
<evidence type="ECO:0000256" key="2">
    <source>
        <dbReference type="ARBA" id="ARBA00011901"/>
    </source>
</evidence>
<keyword evidence="3" id="KW-0378">Hydrolase</keyword>
<dbReference type="PANTHER" id="PTHR30404:SF0">
    <property type="entry name" value="N-ACETYLMURAMOYL-L-ALANINE AMIDASE AMIC"/>
    <property type="match status" value="1"/>
</dbReference>
<evidence type="ECO:0000313" key="6">
    <source>
        <dbReference type="EMBL" id="TYO99702.1"/>
    </source>
</evidence>
<evidence type="ECO:0000313" key="7">
    <source>
        <dbReference type="Proteomes" id="UP000324159"/>
    </source>
</evidence>
<feature type="chain" id="PRO_5022823687" description="N-acetylmuramoyl-L-alanine amidase" evidence="4">
    <location>
        <begin position="23"/>
        <end position="566"/>
    </location>
</feature>
<dbReference type="Pfam" id="PF11741">
    <property type="entry name" value="AMIN"/>
    <property type="match status" value="1"/>
</dbReference>
<dbReference type="SMART" id="SM00646">
    <property type="entry name" value="Ami_3"/>
    <property type="match status" value="1"/>
</dbReference>
<name>A0A5D3WLV0_9BACT</name>
<comment type="catalytic activity">
    <reaction evidence="1">
        <text>Hydrolyzes the link between N-acetylmuramoyl residues and L-amino acid residues in certain cell-wall glycopeptides.</text>
        <dbReference type="EC" id="3.5.1.28"/>
    </reaction>
</comment>
<dbReference type="Gene3D" id="2.60.40.3500">
    <property type="match status" value="1"/>
</dbReference>
<dbReference type="InterPro" id="IPR002508">
    <property type="entry name" value="MurNAc-LAA_cat"/>
</dbReference>
<dbReference type="Proteomes" id="UP000324159">
    <property type="component" value="Unassembled WGS sequence"/>
</dbReference>
<dbReference type="InterPro" id="IPR011990">
    <property type="entry name" value="TPR-like_helical_dom_sf"/>
</dbReference>
<sequence length="566" mass="63270">MDRMLKHLAAFCAGLCVLLACAGGALGLDPETAYQKAKGRYLDLQASARKQMYRENWVRVIEEFVGIAQAWPDHRRAPDALYMAGKSARGLYRISRVTDDARLAVRYFDRLVAEYPRNRLADDALFQAGETLEKDLNDRPQAYVRYSRIVRRYPRGDMFPLAKPRLRRLAAFAPAQPERTARAGSTPRLERIRDWSDGERTRIVFDLSTDVRYDVHYLPGKDDGEPDKLFFDIRQAEEGEAIASPLLLDKGLVARIRTGSPQSGVLRVVFDLRRPAQHRVFTLDDPFRIVADLTPAEKGAAPSPSVSAPSGDDLARILESNRDTGHLALDIPERREGQGLRRIVVDAGHGGKDPGAIGPRGTREKDVTLALAKKLARELEARLGCEVILTRDRDVFIPLEERTAIANRVNADLFISIHANASPNRKAYGIETYYLNFSKNKDAVAVAARENNTSLQEVGDLELILFDLMANSKINESSRLATEIQSSIIARLRPRYSRIKNLGVRPGPFYVLLGATMPSVLVETAFISNPKEEKRLRDAAYQKRTASAIVEGVRRYARALNLLAAK</sequence>
<dbReference type="InterPro" id="IPR050695">
    <property type="entry name" value="N-acetylmuramoyl_amidase_3"/>
</dbReference>
<evidence type="ECO:0000256" key="4">
    <source>
        <dbReference type="SAM" id="SignalP"/>
    </source>
</evidence>